<sequence length="118" mass="12180">MRVVEKVGDSAGREGVAVSRASGDERDHLIFDPETHILLAECEVDAEGQVMGMSAVTERAVVNKAGPAPVTPSPRKREHPAAPRQLAGGLGAVGEGGRVVRHLPVPVAAYAVDDPAAA</sequence>
<keyword evidence="3" id="KW-1185">Reference proteome</keyword>
<feature type="region of interest" description="Disordered" evidence="1">
    <location>
        <begin position="65"/>
        <end position="91"/>
    </location>
</feature>
<proteinExistence type="predicted"/>
<dbReference type="Proteomes" id="UP001501532">
    <property type="component" value="Unassembled WGS sequence"/>
</dbReference>
<feature type="compositionally biased region" description="Basic and acidic residues" evidence="1">
    <location>
        <begin position="1"/>
        <end position="12"/>
    </location>
</feature>
<dbReference type="EMBL" id="BAAAUF010000045">
    <property type="protein sequence ID" value="GAA3057963.1"/>
    <property type="molecule type" value="Genomic_DNA"/>
</dbReference>
<reference evidence="3" key="1">
    <citation type="journal article" date="2019" name="Int. J. Syst. Evol. Microbiol.">
        <title>The Global Catalogue of Microorganisms (GCM) 10K type strain sequencing project: providing services to taxonomists for standard genome sequencing and annotation.</title>
        <authorList>
            <consortium name="The Broad Institute Genomics Platform"/>
            <consortium name="The Broad Institute Genome Sequencing Center for Infectious Disease"/>
            <person name="Wu L."/>
            <person name="Ma J."/>
        </authorList>
    </citation>
    <scope>NUCLEOTIDE SEQUENCE [LARGE SCALE GENOMIC DNA]</scope>
    <source>
        <strain evidence="3">JCM 9091</strain>
    </source>
</reference>
<accession>A0ABP6LS63</accession>
<evidence type="ECO:0000256" key="1">
    <source>
        <dbReference type="SAM" id="MobiDB-lite"/>
    </source>
</evidence>
<organism evidence="2 3">
    <name type="scientific">Streptomyces glomeratus</name>
    <dbReference type="NCBI Taxonomy" id="284452"/>
    <lineage>
        <taxon>Bacteria</taxon>
        <taxon>Bacillati</taxon>
        <taxon>Actinomycetota</taxon>
        <taxon>Actinomycetes</taxon>
        <taxon>Kitasatosporales</taxon>
        <taxon>Streptomycetaceae</taxon>
        <taxon>Streptomyces</taxon>
    </lineage>
</organism>
<dbReference type="RefSeq" id="WP_234513625.1">
    <property type="nucleotide sequence ID" value="NZ_BAAAUF010000045.1"/>
</dbReference>
<name>A0ABP6LS63_9ACTN</name>
<evidence type="ECO:0000313" key="2">
    <source>
        <dbReference type="EMBL" id="GAA3057963.1"/>
    </source>
</evidence>
<comment type="caution">
    <text evidence="2">The sequence shown here is derived from an EMBL/GenBank/DDBJ whole genome shotgun (WGS) entry which is preliminary data.</text>
</comment>
<feature type="region of interest" description="Disordered" evidence="1">
    <location>
        <begin position="1"/>
        <end position="22"/>
    </location>
</feature>
<evidence type="ECO:0000313" key="3">
    <source>
        <dbReference type="Proteomes" id="UP001501532"/>
    </source>
</evidence>
<gene>
    <name evidence="2" type="ORF">GCM10010448_46790</name>
</gene>
<protein>
    <submittedName>
        <fullName evidence="2">Uncharacterized protein</fullName>
    </submittedName>
</protein>